<dbReference type="AlphaFoldDB" id="A0A1F6UWT5"/>
<dbReference type="Proteomes" id="UP000182253">
    <property type="component" value="Unassembled WGS sequence"/>
</dbReference>
<comment type="caution">
    <text evidence="2">The sequence shown here is derived from an EMBL/GenBank/DDBJ whole genome shotgun (WGS) entry which is preliminary data.</text>
</comment>
<dbReference type="STRING" id="1801735.A2645_00600"/>
<feature type="signal peptide" evidence="1">
    <location>
        <begin position="1"/>
        <end position="19"/>
    </location>
</feature>
<name>A0A1F6UWT5_9BACT</name>
<proteinExistence type="predicted"/>
<evidence type="ECO:0000313" key="2">
    <source>
        <dbReference type="EMBL" id="OGI61779.1"/>
    </source>
</evidence>
<reference evidence="2 3" key="1">
    <citation type="journal article" date="2016" name="Nat. Commun.">
        <title>Thousands of microbial genomes shed light on interconnected biogeochemical processes in an aquifer system.</title>
        <authorList>
            <person name="Anantharaman K."/>
            <person name="Brown C.T."/>
            <person name="Hug L.A."/>
            <person name="Sharon I."/>
            <person name="Castelle C.J."/>
            <person name="Probst A.J."/>
            <person name="Thomas B.C."/>
            <person name="Singh A."/>
            <person name="Wilkins M.J."/>
            <person name="Karaoz U."/>
            <person name="Brodie E.L."/>
            <person name="Williams K.H."/>
            <person name="Hubbard S.S."/>
            <person name="Banfield J.F."/>
        </authorList>
    </citation>
    <scope>NUCLEOTIDE SEQUENCE [LARGE SCALE GENOMIC DNA]</scope>
</reference>
<gene>
    <name evidence="2" type="ORF">A2645_00600</name>
</gene>
<keyword evidence="1" id="KW-0732">Signal</keyword>
<evidence type="ECO:0008006" key="4">
    <source>
        <dbReference type="Google" id="ProtNLM"/>
    </source>
</evidence>
<organism evidence="2 3">
    <name type="scientific">Candidatus Nomurabacteria bacterium RIFCSPHIGHO2_01_FULL_39_9</name>
    <dbReference type="NCBI Taxonomy" id="1801735"/>
    <lineage>
        <taxon>Bacteria</taxon>
        <taxon>Candidatus Nomuraibacteriota</taxon>
    </lineage>
</organism>
<evidence type="ECO:0000313" key="3">
    <source>
        <dbReference type="Proteomes" id="UP000182253"/>
    </source>
</evidence>
<feature type="chain" id="PRO_5009225718" description="DUF5667 domain-containing protein" evidence="1">
    <location>
        <begin position="20"/>
        <end position="135"/>
    </location>
</feature>
<protein>
    <recommendedName>
        <fullName evidence="4">DUF5667 domain-containing protein</fullName>
    </recommendedName>
</protein>
<dbReference type="EMBL" id="MFTL01000009">
    <property type="protein sequence ID" value="OGI61779.1"/>
    <property type="molecule type" value="Genomic_DNA"/>
</dbReference>
<accession>A0A1F6UWT5</accession>
<sequence>MKKIITAALLLLFFAPIFAQDQNTWFIYVNQKKTLKGITISVDSVKAFFNVEVSYAEAFEGLPDFPDPKLFLVKVRNGKMDIVPTNLGENGFNFKDEKVEKIKKEVIGLLDKKDLEVTEPVDYMSEEMFFKILKR</sequence>
<evidence type="ECO:0000256" key="1">
    <source>
        <dbReference type="SAM" id="SignalP"/>
    </source>
</evidence>